<proteinExistence type="predicted"/>
<dbReference type="Gene3D" id="3.30.450.150">
    <property type="entry name" value="Haem-degrading domain"/>
    <property type="match status" value="1"/>
</dbReference>
<keyword evidence="1" id="KW-0732">Signal</keyword>
<dbReference type="InterPro" id="IPR052517">
    <property type="entry name" value="GlcG_carb_metab_protein"/>
</dbReference>
<evidence type="ECO:0000313" key="2">
    <source>
        <dbReference type="EMBL" id="TWF48017.1"/>
    </source>
</evidence>
<keyword evidence="3" id="KW-1185">Reference proteome</keyword>
<dbReference type="SUPFAM" id="SSF143744">
    <property type="entry name" value="GlcG-like"/>
    <property type="match status" value="1"/>
</dbReference>
<comment type="caution">
    <text evidence="2">The sequence shown here is derived from an EMBL/GenBank/DDBJ whole genome shotgun (WGS) entry which is preliminary data.</text>
</comment>
<name>A0A561QCC8_9HYPH</name>
<evidence type="ECO:0000256" key="1">
    <source>
        <dbReference type="SAM" id="SignalP"/>
    </source>
</evidence>
<evidence type="ECO:0000313" key="3">
    <source>
        <dbReference type="Proteomes" id="UP000320653"/>
    </source>
</evidence>
<dbReference type="PANTHER" id="PTHR34309:SF1">
    <property type="entry name" value="PROTEIN GLCG"/>
    <property type="match status" value="1"/>
</dbReference>
<dbReference type="AlphaFoldDB" id="A0A561QCC8"/>
<feature type="signal peptide" evidence="1">
    <location>
        <begin position="1"/>
        <end position="37"/>
    </location>
</feature>
<dbReference type="PANTHER" id="PTHR34309">
    <property type="entry name" value="SLR1406 PROTEIN"/>
    <property type="match status" value="1"/>
</dbReference>
<reference evidence="2 3" key="1">
    <citation type="submission" date="2019-06" db="EMBL/GenBank/DDBJ databases">
        <title>Sorghum-associated microbial communities from plants grown in Nebraska, USA.</title>
        <authorList>
            <person name="Schachtman D."/>
        </authorList>
    </citation>
    <scope>NUCLEOTIDE SEQUENCE [LARGE SCALE GENOMIC DNA]</scope>
    <source>
        <strain evidence="2 3">1225</strain>
    </source>
</reference>
<dbReference type="PROSITE" id="PS51257">
    <property type="entry name" value="PROKAR_LIPOPROTEIN"/>
    <property type="match status" value="1"/>
</dbReference>
<dbReference type="InterPro" id="IPR005624">
    <property type="entry name" value="PduO/GlcC-like"/>
</dbReference>
<gene>
    <name evidence="2" type="ORF">FHW37_10980</name>
</gene>
<accession>A0A561QCC8</accession>
<dbReference type="InterPro" id="IPR038084">
    <property type="entry name" value="PduO/GlcC-like_sf"/>
</dbReference>
<dbReference type="Pfam" id="PF03928">
    <property type="entry name" value="HbpS-like"/>
    <property type="match status" value="1"/>
</dbReference>
<organism evidence="2 3">
    <name type="scientific">Neorhizobium alkalisoli</name>
    <dbReference type="NCBI Taxonomy" id="528178"/>
    <lineage>
        <taxon>Bacteria</taxon>
        <taxon>Pseudomonadati</taxon>
        <taxon>Pseudomonadota</taxon>
        <taxon>Alphaproteobacteria</taxon>
        <taxon>Hyphomicrobiales</taxon>
        <taxon>Rhizobiaceae</taxon>
        <taxon>Rhizobium/Agrobacterium group</taxon>
        <taxon>Neorhizobium</taxon>
    </lineage>
</organism>
<feature type="chain" id="PRO_5022024901" evidence="1">
    <location>
        <begin position="38"/>
        <end position="173"/>
    </location>
</feature>
<dbReference type="RefSeq" id="WP_186458402.1">
    <property type="nucleotide sequence ID" value="NZ_VIWP01000009.1"/>
</dbReference>
<dbReference type="Proteomes" id="UP000320653">
    <property type="component" value="Unassembled WGS sequence"/>
</dbReference>
<protein>
    <submittedName>
        <fullName evidence="2">Glc operon protein GlcG</fullName>
    </submittedName>
</protein>
<sequence length="173" mass="17215">MKKYLGNLDSTALAKPRRLAAVLAGSLSLALACVSQADAQSAKPTTDLDVATAHKIITAALAEAQKGPPSSVFVVDNSGTVVAAERMDGAFPASARIAQGKAETAAAFWQSTGNLENAANGGRQALLSSGYVVLQGGIPLKIDGKVVGAVGVSGGNKDQDEAVAKAGAAALGK</sequence>
<dbReference type="EMBL" id="VIWP01000009">
    <property type="protein sequence ID" value="TWF48017.1"/>
    <property type="molecule type" value="Genomic_DNA"/>
</dbReference>